<evidence type="ECO:0000259" key="5">
    <source>
        <dbReference type="Pfam" id="PF03976"/>
    </source>
</evidence>
<evidence type="ECO:0000313" key="7">
    <source>
        <dbReference type="Proteomes" id="UP000631300"/>
    </source>
</evidence>
<protein>
    <submittedName>
        <fullName evidence="6">UDP-galactose-lipid carrier transferase</fullName>
    </submittedName>
</protein>
<reference evidence="6" key="2">
    <citation type="submission" date="2020-09" db="EMBL/GenBank/DDBJ databases">
        <authorList>
            <person name="Sun Q."/>
            <person name="Kim S."/>
        </authorList>
    </citation>
    <scope>NUCLEOTIDE SEQUENCE</scope>
    <source>
        <strain evidence="6">KCTC 22164</strain>
    </source>
</reference>
<dbReference type="PANTHER" id="PTHR34383:SF3">
    <property type="entry name" value="POLYPHOSPHATE:AMP PHOSPHOTRANSFERASE"/>
    <property type="match status" value="1"/>
</dbReference>
<sequence>MSNNASAFPLRQPPQQLSDDRAHPQIGTKAAYKARLKRGQHTLTHVQQSYYHQQRRALLVIEGWDAAGKGGAIRRITRKLDPRGVHVYPIGRPTPEEQGRHYLYRFNTRLPLPGHWTIFDRSYYGRVLVERIEGFASEQQWQRAYREINEFERQLTDDGVRIVKLFFHISADEQAKRFSERLHNPHKRWKLTEEDLRNRARRDDYERAINDMFAQTDTLACPWHLIQANHKWHARIAAIDTIVSALSEGIDIAPPPIDAQVVALAEAQLDTVFSSD</sequence>
<keyword evidence="2 6" id="KW-0808">Transferase</keyword>
<feature type="region of interest" description="Disordered" evidence="4">
    <location>
        <begin position="1"/>
        <end position="24"/>
    </location>
</feature>
<evidence type="ECO:0000256" key="2">
    <source>
        <dbReference type="ARBA" id="ARBA00022679"/>
    </source>
</evidence>
<gene>
    <name evidence="6" type="ORF">GCM10007391_29010</name>
</gene>
<dbReference type="Gene3D" id="3.40.50.300">
    <property type="entry name" value="P-loop containing nucleotide triphosphate hydrolases"/>
    <property type="match status" value="1"/>
</dbReference>
<dbReference type="InterPro" id="IPR027417">
    <property type="entry name" value="P-loop_NTPase"/>
</dbReference>
<reference evidence="6" key="1">
    <citation type="journal article" date="2014" name="Int. J. Syst. Evol. Microbiol.">
        <title>Complete genome sequence of Corynebacterium casei LMG S-19264T (=DSM 44701T), isolated from a smear-ripened cheese.</title>
        <authorList>
            <consortium name="US DOE Joint Genome Institute (JGI-PGF)"/>
            <person name="Walter F."/>
            <person name="Albersmeier A."/>
            <person name="Kalinowski J."/>
            <person name="Ruckert C."/>
        </authorList>
    </citation>
    <scope>NUCLEOTIDE SEQUENCE</scope>
    <source>
        <strain evidence="6">KCTC 22164</strain>
    </source>
</reference>
<accession>A0A918JPI2</accession>
<keyword evidence="7" id="KW-1185">Reference proteome</keyword>
<dbReference type="AlphaFoldDB" id="A0A918JPI2"/>
<dbReference type="InterPro" id="IPR016898">
    <property type="entry name" value="Polyphosphate_phosphotransfera"/>
</dbReference>
<dbReference type="SUPFAM" id="SSF52540">
    <property type="entry name" value="P-loop containing nucleoside triphosphate hydrolases"/>
    <property type="match status" value="1"/>
</dbReference>
<dbReference type="Proteomes" id="UP000631300">
    <property type="component" value="Unassembled WGS sequence"/>
</dbReference>
<evidence type="ECO:0000256" key="3">
    <source>
        <dbReference type="ARBA" id="ARBA00022777"/>
    </source>
</evidence>
<keyword evidence="3" id="KW-0418">Kinase</keyword>
<dbReference type="EMBL" id="BMXP01000009">
    <property type="protein sequence ID" value="GGW92953.1"/>
    <property type="molecule type" value="Genomic_DNA"/>
</dbReference>
<comment type="similarity">
    <text evidence="1">Belongs to the polyphosphate kinase 2 (PPK2) family. Class I subfamily.</text>
</comment>
<evidence type="ECO:0000256" key="1">
    <source>
        <dbReference type="ARBA" id="ARBA00009924"/>
    </source>
</evidence>
<evidence type="ECO:0000256" key="4">
    <source>
        <dbReference type="SAM" id="MobiDB-lite"/>
    </source>
</evidence>
<organism evidence="6 7">
    <name type="scientific">Alteromonas halophila</name>
    <dbReference type="NCBI Taxonomy" id="516698"/>
    <lineage>
        <taxon>Bacteria</taxon>
        <taxon>Pseudomonadati</taxon>
        <taxon>Pseudomonadota</taxon>
        <taxon>Gammaproteobacteria</taxon>
        <taxon>Alteromonadales</taxon>
        <taxon>Alteromonadaceae</taxon>
        <taxon>Alteromonas/Salinimonas group</taxon>
        <taxon>Alteromonas</taxon>
    </lineage>
</organism>
<dbReference type="RefSeq" id="WP_189407730.1">
    <property type="nucleotide sequence ID" value="NZ_BMXP01000009.1"/>
</dbReference>
<feature type="domain" description="Polyphosphate kinase-2-related" evidence="5">
    <location>
        <begin position="29"/>
        <end position="247"/>
    </location>
</feature>
<dbReference type="PANTHER" id="PTHR34383">
    <property type="entry name" value="POLYPHOSPHATE:AMP PHOSPHOTRANSFERASE-RELATED"/>
    <property type="match status" value="1"/>
</dbReference>
<evidence type="ECO:0000313" key="6">
    <source>
        <dbReference type="EMBL" id="GGW92953.1"/>
    </source>
</evidence>
<dbReference type="GO" id="GO:0008976">
    <property type="term" value="F:polyphosphate kinase activity"/>
    <property type="evidence" value="ECO:0007669"/>
    <property type="project" value="InterPro"/>
</dbReference>
<proteinExistence type="inferred from homology"/>
<comment type="caution">
    <text evidence="6">The sequence shown here is derived from an EMBL/GenBank/DDBJ whole genome shotgun (WGS) entry which is preliminary data.</text>
</comment>
<dbReference type="Pfam" id="PF03976">
    <property type="entry name" value="PPK2"/>
    <property type="match status" value="1"/>
</dbReference>
<dbReference type="InterPro" id="IPR022488">
    <property type="entry name" value="PPK2-related"/>
</dbReference>
<dbReference type="PIRSF" id="PIRSF028756">
    <property type="entry name" value="PPK2_prd"/>
    <property type="match status" value="1"/>
</dbReference>
<name>A0A918JPI2_9ALTE</name>